<sequence>MTEQEPHMIDSLTELALSFGAIDKEHRTKFIQNLLIAGNKVIDQSSLILFPKFIGKTINQNRPTVTVPYENNTFVFQYIPVIPKTPMINDNPITQHPRLPAQLLHIIRVNDEPVNIIIPPQLATSIRQLQIQSTSTTPKE</sequence>
<organism evidence="1 2">
    <name type="scientific">Companilactobacillus farciminis</name>
    <dbReference type="NCBI Taxonomy" id="1612"/>
    <lineage>
        <taxon>Bacteria</taxon>
        <taxon>Bacillati</taxon>
        <taxon>Bacillota</taxon>
        <taxon>Bacilli</taxon>
        <taxon>Lactobacillales</taxon>
        <taxon>Lactobacillaceae</taxon>
        <taxon>Companilactobacillus</taxon>
    </lineage>
</organism>
<accession>A0A921HT19</accession>
<name>A0A921HT19_9LACO</name>
<protein>
    <submittedName>
        <fullName evidence="1">Uncharacterized protein</fullName>
    </submittedName>
</protein>
<evidence type="ECO:0000313" key="2">
    <source>
        <dbReference type="Proteomes" id="UP000747013"/>
    </source>
</evidence>
<proteinExistence type="predicted"/>
<dbReference type="AlphaFoldDB" id="A0A921HT19"/>
<reference evidence="1" key="2">
    <citation type="submission" date="2021-09" db="EMBL/GenBank/DDBJ databases">
        <authorList>
            <person name="Gilroy R."/>
        </authorList>
    </citation>
    <scope>NUCLEOTIDE SEQUENCE</scope>
    <source>
        <strain evidence="1">7886</strain>
    </source>
</reference>
<comment type="caution">
    <text evidence="1">The sequence shown here is derived from an EMBL/GenBank/DDBJ whole genome shotgun (WGS) entry which is preliminary data.</text>
</comment>
<dbReference type="EMBL" id="DYWC01000180">
    <property type="protein sequence ID" value="HJF87347.1"/>
    <property type="molecule type" value="Genomic_DNA"/>
</dbReference>
<reference evidence="1" key="1">
    <citation type="journal article" date="2021" name="PeerJ">
        <title>Extensive microbial diversity within the chicken gut microbiome revealed by metagenomics and culture.</title>
        <authorList>
            <person name="Gilroy R."/>
            <person name="Ravi A."/>
            <person name="Getino M."/>
            <person name="Pursley I."/>
            <person name="Horton D.L."/>
            <person name="Alikhan N.F."/>
            <person name="Baker D."/>
            <person name="Gharbi K."/>
            <person name="Hall N."/>
            <person name="Watson M."/>
            <person name="Adriaenssens E.M."/>
            <person name="Foster-Nyarko E."/>
            <person name="Jarju S."/>
            <person name="Secka A."/>
            <person name="Antonio M."/>
            <person name="Oren A."/>
            <person name="Chaudhuri R.R."/>
            <person name="La Ragione R."/>
            <person name="Hildebrand F."/>
            <person name="Pallen M.J."/>
        </authorList>
    </citation>
    <scope>NUCLEOTIDE SEQUENCE</scope>
    <source>
        <strain evidence="1">7886</strain>
    </source>
</reference>
<gene>
    <name evidence="1" type="ORF">K8V88_07900</name>
</gene>
<dbReference type="Proteomes" id="UP000747013">
    <property type="component" value="Unassembled WGS sequence"/>
</dbReference>
<evidence type="ECO:0000313" key="1">
    <source>
        <dbReference type="EMBL" id="HJF87347.1"/>
    </source>
</evidence>